<dbReference type="EMBL" id="CP002326">
    <property type="protein sequence ID" value="ADQ41745.1"/>
    <property type="molecule type" value="Genomic_DNA"/>
</dbReference>
<keyword evidence="2" id="KW-1185">Reference proteome</keyword>
<accession>E4S6W2</accession>
<name>E4S6W2_CALA7</name>
<dbReference type="HOGENOM" id="CLU_190547_0_0_9"/>
<dbReference type="OrthoDB" id="2622421at2"/>
<sequence>MEKMDIGLNPETQYVTLKVQKEIFDTVKNFLGDNVLWTYDEEKKEIIIFKKPESYTQALIEIGSKIWENVDTDAYISQERDSWEDYNRK</sequence>
<reference key="1">
    <citation type="submission" date="2010-11" db="EMBL/GenBank/DDBJ databases">
        <title>Complete sequence of chromosome of Caldicellulosiruptor kristjanssonii 177R1B.</title>
        <authorList>
            <consortium name="US DOE Joint Genome Institute"/>
            <person name="Lucas S."/>
            <person name="Copeland A."/>
            <person name="Lapidus A."/>
            <person name="Cheng J.-F."/>
            <person name="Bruce D."/>
            <person name="Goodwin L."/>
            <person name="Pitluck S."/>
            <person name="Davenport K."/>
            <person name="Detter J.C."/>
            <person name="Han C."/>
            <person name="Tapia R."/>
            <person name="Land M."/>
            <person name="Hauser L."/>
            <person name="Jeffries C."/>
            <person name="Kyrpides N."/>
            <person name="Ivanova N."/>
            <person name="Mikhailova N."/>
            <person name="Blumer-Schuette S.E."/>
            <person name="Kelly R.M."/>
            <person name="Woyke T."/>
        </authorList>
    </citation>
    <scope>NUCLEOTIDE SEQUENCE</scope>
    <source>
        <strain>177R1B</strain>
    </source>
</reference>
<protein>
    <submittedName>
        <fullName evidence="1">Uncharacterized protein</fullName>
    </submittedName>
</protein>
<evidence type="ECO:0000313" key="2">
    <source>
        <dbReference type="Proteomes" id="UP000009256"/>
    </source>
</evidence>
<dbReference type="RefSeq" id="WP_013433465.1">
    <property type="nucleotide sequence ID" value="NC_014721.1"/>
</dbReference>
<dbReference type="STRING" id="632335.Calkr_2291"/>
<dbReference type="KEGG" id="cki:Calkr_2291"/>
<organism evidence="1 2">
    <name type="scientific">Caldicellulosiruptor acetigenus (strain ATCC 700853 / DSM 12137 / I77R1B)</name>
    <name type="common">Caldicellulosiruptor kristjanssonii</name>
    <dbReference type="NCBI Taxonomy" id="632335"/>
    <lineage>
        <taxon>Bacteria</taxon>
        <taxon>Bacillati</taxon>
        <taxon>Bacillota</taxon>
        <taxon>Bacillota incertae sedis</taxon>
        <taxon>Caldicellulosiruptorales</taxon>
        <taxon>Caldicellulosiruptoraceae</taxon>
        <taxon>Caldicellulosiruptor</taxon>
    </lineage>
</organism>
<evidence type="ECO:0000313" key="1">
    <source>
        <dbReference type="EMBL" id="ADQ41745.1"/>
    </source>
</evidence>
<dbReference type="Proteomes" id="UP000009256">
    <property type="component" value="Chromosome"/>
</dbReference>
<proteinExistence type="predicted"/>
<reference evidence="1 2" key="2">
    <citation type="journal article" date="2011" name="J. Bacteriol.">
        <title>Complete genome sequences for the anaerobic, extremely thermophilic plant biomass-degrading bacteria Caldicellulosiruptor hydrothermalis, Caldicellulosiruptor kristjanssonii, Caldicellulosiruptor kronotskyensis, Caldicellulosiruptor owensenis, and Caldicellulosiruptor lactoaceticus.</title>
        <authorList>
            <person name="Blumer-Schuette S.E."/>
            <person name="Ozdemir I."/>
            <person name="Mistry D."/>
            <person name="Lucas S."/>
            <person name="Lapidus A."/>
            <person name="Cheng J.F."/>
            <person name="Goodwin L.A."/>
            <person name="Pitluck S."/>
            <person name="Land M.L."/>
            <person name="Hauser L.J."/>
            <person name="Woyke T."/>
            <person name="Mikhailova N."/>
            <person name="Pati A."/>
            <person name="Kyrpides N.C."/>
            <person name="Ivanova N."/>
            <person name="Detter J.C."/>
            <person name="Walston-Davenport K."/>
            <person name="Han S."/>
            <person name="Adams M.W."/>
            <person name="Kelly R.M."/>
        </authorList>
    </citation>
    <scope>NUCLEOTIDE SEQUENCE [LARGE SCALE GENOMIC DNA]</scope>
    <source>
        <strain evidence="2">ATCC 700853 / DSM 12137 / I77R1B</strain>
    </source>
</reference>
<dbReference type="AlphaFoldDB" id="E4S6W2"/>
<gene>
    <name evidence="1" type="ordered locus">Calkr_2291</name>
</gene>